<feature type="transmembrane region" description="Helical" evidence="20">
    <location>
        <begin position="388"/>
        <end position="408"/>
    </location>
</feature>
<evidence type="ECO:0000256" key="2">
    <source>
        <dbReference type="ARBA" id="ARBA00022448"/>
    </source>
</evidence>
<dbReference type="FunFam" id="2.70.170.10:FF:000021">
    <property type="entry name" value="Gamma-aminobutyric acid receptor isoform 3b"/>
    <property type="match status" value="1"/>
</dbReference>
<dbReference type="InParanoid" id="A0A1S3HWZ0"/>
<proteinExistence type="inferred from homology"/>
<keyword evidence="13" id="KW-0325">Glycoprotein</keyword>
<dbReference type="InterPro" id="IPR006028">
    <property type="entry name" value="GABAA/Glycine_rcpt"/>
</dbReference>
<evidence type="ECO:0000256" key="21">
    <source>
        <dbReference type="SAM" id="MobiDB-lite"/>
    </source>
</evidence>
<dbReference type="AlphaFoldDB" id="A0A1S3HWZ0"/>
<evidence type="ECO:0000256" key="19">
    <source>
        <dbReference type="ARBA" id="ARBA00071250"/>
    </source>
</evidence>
<evidence type="ECO:0000256" key="10">
    <source>
        <dbReference type="ARBA" id="ARBA00023157"/>
    </source>
</evidence>
<evidence type="ECO:0000313" key="25">
    <source>
        <dbReference type="RefSeq" id="XP_013390562.1"/>
    </source>
</evidence>
<feature type="transmembrane region" description="Helical" evidence="20">
    <location>
        <begin position="315"/>
        <end position="338"/>
    </location>
</feature>
<keyword evidence="14" id="KW-0868">Chloride</keyword>
<evidence type="ECO:0000256" key="13">
    <source>
        <dbReference type="ARBA" id="ARBA00023180"/>
    </source>
</evidence>
<dbReference type="InterPro" id="IPR036719">
    <property type="entry name" value="Neuro-gated_channel_TM_sf"/>
</dbReference>
<feature type="transmembrane region" description="Helical" evidence="20">
    <location>
        <begin position="6"/>
        <end position="27"/>
    </location>
</feature>
<evidence type="ECO:0000259" key="23">
    <source>
        <dbReference type="Pfam" id="PF02932"/>
    </source>
</evidence>
<comment type="similarity">
    <text evidence="1">Belongs to the ligand-gated ion channel (TC 1.A.9) family. Gamma-aminobutyric acid receptor (TC 1.A.9.5) subfamily.</text>
</comment>
<protein>
    <recommendedName>
        <fullName evidence="19">Gamma-aminobutyric acid receptor subunit beta</fullName>
    </recommendedName>
</protein>
<gene>
    <name evidence="25" type="primary">LOC106158974</name>
</gene>
<reference evidence="25" key="1">
    <citation type="submission" date="2025-08" db="UniProtKB">
        <authorList>
            <consortium name="RefSeq"/>
        </authorList>
    </citation>
    <scope>IDENTIFICATION</scope>
    <source>
        <tissue evidence="25">Gonads</tissue>
    </source>
</reference>
<dbReference type="InterPro" id="IPR018000">
    <property type="entry name" value="Neurotransmitter_ion_chnl_CS"/>
</dbReference>
<dbReference type="SUPFAM" id="SSF63712">
    <property type="entry name" value="Nicotinic receptor ligand binding domain-like"/>
    <property type="match status" value="1"/>
</dbReference>
<dbReference type="Gene3D" id="1.20.58.390">
    <property type="entry name" value="Neurotransmitter-gated ion-channel transmembrane domain"/>
    <property type="match status" value="1"/>
</dbReference>
<dbReference type="InterPro" id="IPR006201">
    <property type="entry name" value="Neur_channel"/>
</dbReference>
<keyword evidence="12" id="KW-0869">Chloride channel</keyword>
<comment type="subcellular location">
    <subcellularLocation>
        <location evidence="18">Postsynaptic cell membrane</location>
        <topology evidence="18">Multi-pass membrane protein</topology>
    </subcellularLocation>
</comment>
<evidence type="ECO:0000313" key="24">
    <source>
        <dbReference type="Proteomes" id="UP000085678"/>
    </source>
</evidence>
<keyword evidence="9 20" id="KW-0472">Membrane</keyword>
<feature type="region of interest" description="Disordered" evidence="21">
    <location>
        <begin position="345"/>
        <end position="365"/>
    </location>
</feature>
<dbReference type="PRINTS" id="PR00252">
    <property type="entry name" value="NRIONCHANNEL"/>
</dbReference>
<evidence type="ECO:0000256" key="1">
    <source>
        <dbReference type="ARBA" id="ARBA00010180"/>
    </source>
</evidence>
<dbReference type="PRINTS" id="PR00253">
    <property type="entry name" value="GABAARECEPTR"/>
</dbReference>
<evidence type="ECO:0000256" key="15">
    <source>
        <dbReference type="ARBA" id="ARBA00023257"/>
    </source>
</evidence>
<keyword evidence="15" id="KW-0628">Postsynaptic cell membrane</keyword>
<dbReference type="InterPro" id="IPR038050">
    <property type="entry name" value="Neuro_actylchol_rec"/>
</dbReference>
<evidence type="ECO:0000256" key="18">
    <source>
        <dbReference type="ARBA" id="ARBA00034104"/>
    </source>
</evidence>
<dbReference type="OrthoDB" id="407674at2759"/>
<name>A0A1S3HWZ0_LINAN</name>
<dbReference type="SUPFAM" id="SSF90112">
    <property type="entry name" value="Neurotransmitter-gated ion-channel transmembrane pore"/>
    <property type="match status" value="1"/>
</dbReference>
<dbReference type="InterPro" id="IPR036734">
    <property type="entry name" value="Neur_chan_lig-bd_sf"/>
</dbReference>
<keyword evidence="4 20" id="KW-0812">Transmembrane</keyword>
<evidence type="ECO:0000256" key="9">
    <source>
        <dbReference type="ARBA" id="ARBA00023136"/>
    </source>
</evidence>
<keyword evidence="17 20" id="KW-0407">Ion channel</keyword>
<dbReference type="PROSITE" id="PS00236">
    <property type="entry name" value="NEUROTR_ION_CHANNEL"/>
    <property type="match status" value="1"/>
</dbReference>
<dbReference type="GO" id="GO:0005254">
    <property type="term" value="F:chloride channel activity"/>
    <property type="evidence" value="ECO:0007669"/>
    <property type="project" value="UniProtKB-KW"/>
</dbReference>
<evidence type="ECO:0000259" key="22">
    <source>
        <dbReference type="Pfam" id="PF02931"/>
    </source>
</evidence>
<dbReference type="InterPro" id="IPR006029">
    <property type="entry name" value="Neurotrans-gated_channel_TM"/>
</dbReference>
<keyword evidence="2 20" id="KW-0813">Transport</keyword>
<dbReference type="RefSeq" id="XP_013390562.1">
    <property type="nucleotide sequence ID" value="XM_013535108.1"/>
</dbReference>
<keyword evidence="8 20" id="KW-0406">Ion transport</keyword>
<dbReference type="STRING" id="7574.A0A1S3HWZ0"/>
<evidence type="ECO:0000256" key="11">
    <source>
        <dbReference type="ARBA" id="ARBA00023170"/>
    </source>
</evidence>
<feature type="domain" description="Neurotransmitter-gated ion-channel transmembrane" evidence="23">
    <location>
        <begin position="257"/>
        <end position="344"/>
    </location>
</feature>
<evidence type="ECO:0000256" key="5">
    <source>
        <dbReference type="ARBA" id="ARBA00022729"/>
    </source>
</evidence>
<evidence type="ECO:0000256" key="17">
    <source>
        <dbReference type="ARBA" id="ARBA00023303"/>
    </source>
</evidence>
<feature type="domain" description="Neurotransmitter-gated ion-channel ligand-binding" evidence="22">
    <location>
        <begin position="40"/>
        <end position="248"/>
    </location>
</feature>
<keyword evidence="7" id="KW-0770">Synapse</keyword>
<evidence type="ECO:0000256" key="14">
    <source>
        <dbReference type="ARBA" id="ARBA00023214"/>
    </source>
</evidence>
<evidence type="ECO:0000256" key="7">
    <source>
        <dbReference type="ARBA" id="ARBA00023018"/>
    </source>
</evidence>
<keyword evidence="10" id="KW-1015">Disulfide bond</keyword>
<dbReference type="GO" id="GO:0034707">
    <property type="term" value="C:chloride channel complex"/>
    <property type="evidence" value="ECO:0007669"/>
    <property type="project" value="UniProtKB-KW"/>
</dbReference>
<dbReference type="NCBIfam" id="TIGR00860">
    <property type="entry name" value="LIC"/>
    <property type="match status" value="1"/>
</dbReference>
<sequence>MRLQRMDLASLGVSFYFLYLVAIFLCLPPDDIAMEIHPRSELLKWLLNSTRYDSNLPPNFDDDEPVKVAVEIFVSSFDSINEITMDYTMSIFLRRQWTDHRLKFNGRLYNTSSVTIDPRKAMETVWIPDVFFSNEKTAKYHDVTQPNHLLRIDENGTVFFSSRVTLTLDCPMYLRKFPLDSQNCSLILESFAYTKDRIQFDWAASQIDKDEELKLPQFFLLDTNFDTCTKTYKAGIFSCLRVDFSLKRDINFYIIQTYLPSVLIVTLSWVSFWISYESVPARISLGLLTVLTLTTQTYSIRATLPRVSYVKSIDVWMAVCLVFVFLALLEFAIVNINTRRQHRYTIRRQSPTNKEKETHNNGTMSEDGVEPKLILKLKAAKIDRISRILFPVGFVVFNIIYWMVYILIDD</sequence>
<dbReference type="FunCoup" id="A0A1S3HWZ0">
    <property type="interactions" value="16"/>
</dbReference>
<dbReference type="CDD" id="cd18991">
    <property type="entry name" value="LGIC_ECD_GlyR"/>
    <property type="match status" value="1"/>
</dbReference>
<evidence type="ECO:0000256" key="6">
    <source>
        <dbReference type="ARBA" id="ARBA00022989"/>
    </source>
</evidence>
<accession>A0A1S3HWZ0</accession>
<dbReference type="GeneID" id="106158974"/>
<dbReference type="Pfam" id="PF02932">
    <property type="entry name" value="Neur_chan_memb"/>
    <property type="match status" value="1"/>
</dbReference>
<dbReference type="GO" id="GO:0004888">
    <property type="term" value="F:transmembrane signaling receptor activity"/>
    <property type="evidence" value="ECO:0007669"/>
    <property type="project" value="InterPro"/>
</dbReference>
<evidence type="ECO:0000256" key="8">
    <source>
        <dbReference type="ARBA" id="ARBA00023065"/>
    </source>
</evidence>
<keyword evidence="3" id="KW-1003">Cell membrane</keyword>
<feature type="transmembrane region" description="Helical" evidence="20">
    <location>
        <begin position="250"/>
        <end position="274"/>
    </location>
</feature>
<organism evidence="24 25">
    <name type="scientific">Lingula anatina</name>
    <name type="common">Brachiopod</name>
    <name type="synonym">Lingula unguis</name>
    <dbReference type="NCBI Taxonomy" id="7574"/>
    <lineage>
        <taxon>Eukaryota</taxon>
        <taxon>Metazoa</taxon>
        <taxon>Spiralia</taxon>
        <taxon>Lophotrochozoa</taxon>
        <taxon>Brachiopoda</taxon>
        <taxon>Linguliformea</taxon>
        <taxon>Lingulata</taxon>
        <taxon>Lingulida</taxon>
        <taxon>Linguloidea</taxon>
        <taxon>Lingulidae</taxon>
        <taxon>Lingula</taxon>
    </lineage>
</organism>
<evidence type="ECO:0000256" key="12">
    <source>
        <dbReference type="ARBA" id="ARBA00023173"/>
    </source>
</evidence>
<evidence type="ECO:0000256" key="16">
    <source>
        <dbReference type="ARBA" id="ARBA00023286"/>
    </source>
</evidence>
<keyword evidence="11 25" id="KW-0675">Receptor</keyword>
<dbReference type="Proteomes" id="UP000085678">
    <property type="component" value="Unplaced"/>
</dbReference>
<keyword evidence="6 20" id="KW-1133">Transmembrane helix</keyword>
<keyword evidence="5" id="KW-0732">Signal</keyword>
<dbReference type="KEGG" id="lak:106158974"/>
<dbReference type="FunFam" id="1.20.58.390:FF:000067">
    <property type="entry name" value="Glycine receptor subunit alpha-2"/>
    <property type="match status" value="1"/>
</dbReference>
<dbReference type="PANTHER" id="PTHR18945">
    <property type="entry name" value="NEUROTRANSMITTER GATED ION CHANNEL"/>
    <property type="match status" value="1"/>
</dbReference>
<dbReference type="GO" id="GO:0045211">
    <property type="term" value="C:postsynaptic membrane"/>
    <property type="evidence" value="ECO:0007669"/>
    <property type="project" value="UniProtKB-SubCell"/>
</dbReference>
<dbReference type="InterPro" id="IPR006202">
    <property type="entry name" value="Neur_chan_lig-bd"/>
</dbReference>
<evidence type="ECO:0000256" key="4">
    <source>
        <dbReference type="ARBA" id="ARBA00022692"/>
    </source>
</evidence>
<evidence type="ECO:0000256" key="20">
    <source>
        <dbReference type="RuleBase" id="RU000687"/>
    </source>
</evidence>
<keyword evidence="16" id="KW-1071">Ligand-gated ion channel</keyword>
<dbReference type="CDD" id="cd19049">
    <property type="entry name" value="LGIC_TM_anion"/>
    <property type="match status" value="1"/>
</dbReference>
<dbReference type="GO" id="GO:0005230">
    <property type="term" value="F:extracellular ligand-gated monoatomic ion channel activity"/>
    <property type="evidence" value="ECO:0007669"/>
    <property type="project" value="InterPro"/>
</dbReference>
<dbReference type="Gene3D" id="2.70.170.10">
    <property type="entry name" value="Neurotransmitter-gated ion-channel ligand-binding domain"/>
    <property type="match status" value="1"/>
</dbReference>
<keyword evidence="24" id="KW-1185">Reference proteome</keyword>
<dbReference type="Pfam" id="PF02931">
    <property type="entry name" value="Neur_chan_LBD"/>
    <property type="match status" value="1"/>
</dbReference>
<evidence type="ECO:0000256" key="3">
    <source>
        <dbReference type="ARBA" id="ARBA00022475"/>
    </source>
</evidence>